<evidence type="ECO:0000313" key="2">
    <source>
        <dbReference type="EMBL" id="OAM15584.1"/>
    </source>
</evidence>
<name>A0A1A9RAJ9_EIKCO</name>
<dbReference type="EMBL" id="LXSF01000012">
    <property type="protein sequence ID" value="OAM15584.1"/>
    <property type="molecule type" value="Genomic_DNA"/>
</dbReference>
<comment type="caution">
    <text evidence="2">The sequence shown here is derived from an EMBL/GenBank/DDBJ whole genome shotgun (WGS) entry which is preliminary data.</text>
</comment>
<dbReference type="Proteomes" id="UP000078003">
    <property type="component" value="Unassembled WGS sequence"/>
</dbReference>
<protein>
    <submittedName>
        <fullName evidence="2">TIGR01244 family protein</fullName>
    </submittedName>
</protein>
<dbReference type="RefSeq" id="WP_064104811.1">
    <property type="nucleotide sequence ID" value="NZ_LXSF01000012.1"/>
</dbReference>
<dbReference type="GO" id="GO:0016787">
    <property type="term" value="F:hydrolase activity"/>
    <property type="evidence" value="ECO:0007669"/>
    <property type="project" value="InterPro"/>
</dbReference>
<feature type="domain" description="Beta-lactamase hydrolase-like protein phosphatase-like" evidence="1">
    <location>
        <begin position="8"/>
        <end position="115"/>
    </location>
</feature>
<dbReference type="InterPro" id="IPR029021">
    <property type="entry name" value="Prot-tyrosine_phosphatase-like"/>
</dbReference>
<dbReference type="NCBIfam" id="TIGR01244">
    <property type="entry name" value="TIGR01244 family sulfur transferase"/>
    <property type="match status" value="1"/>
</dbReference>
<dbReference type="AlphaFoldDB" id="A0A1A9RAJ9"/>
<sequence length="146" mass="15367">MSNQAPFPTLAPGLFVSPQISRQDILAAAAAGVQTIICNRPDGEEPGQPSFEQILHWAAEAGIRHVIHQPMLMPQIDAAAAAQFAKHLAEHPAPALAYCRSGTRSSFLWAMGQAAQGADPRQLVQTAAAAGIDLTAALPRLQEAQA</sequence>
<evidence type="ECO:0000259" key="1">
    <source>
        <dbReference type="Pfam" id="PF04273"/>
    </source>
</evidence>
<accession>A0A1A9RAJ9</accession>
<dbReference type="SUPFAM" id="SSF52799">
    <property type="entry name" value="(Phosphotyrosine protein) phosphatases II"/>
    <property type="match status" value="1"/>
</dbReference>
<organism evidence="2 3">
    <name type="scientific">Eikenella corrodens</name>
    <dbReference type="NCBI Taxonomy" id="539"/>
    <lineage>
        <taxon>Bacteria</taxon>
        <taxon>Pseudomonadati</taxon>
        <taxon>Pseudomonadota</taxon>
        <taxon>Betaproteobacteria</taxon>
        <taxon>Neisseriales</taxon>
        <taxon>Neisseriaceae</taxon>
        <taxon>Eikenella</taxon>
    </lineage>
</organism>
<dbReference type="Gene3D" id="3.90.190.10">
    <property type="entry name" value="Protein tyrosine phosphatase superfamily"/>
    <property type="match status" value="1"/>
</dbReference>
<evidence type="ECO:0000313" key="3">
    <source>
        <dbReference type="Proteomes" id="UP000078003"/>
    </source>
</evidence>
<proteinExistence type="predicted"/>
<dbReference type="Pfam" id="PF04273">
    <property type="entry name" value="BLH_phosphatase"/>
    <property type="match status" value="1"/>
</dbReference>
<dbReference type="InterPro" id="IPR005939">
    <property type="entry name" value="BLH_phosphatase-like"/>
</dbReference>
<reference evidence="3" key="1">
    <citation type="submission" date="2016-05" db="EMBL/GenBank/DDBJ databases">
        <title>Draft genome of Corynebacterium afermentans subsp. afermentans LCDC 88199T.</title>
        <authorList>
            <person name="Bernier A.-M."/>
            <person name="Bernard K."/>
        </authorList>
    </citation>
    <scope>NUCLEOTIDE SEQUENCE [LARGE SCALE GENOMIC DNA]</scope>
    <source>
        <strain evidence="3">NML01-0328</strain>
    </source>
</reference>
<gene>
    <name evidence="2" type="ORF">A7P85_10470</name>
</gene>